<dbReference type="GO" id="GO:0000398">
    <property type="term" value="P:mRNA splicing, via spliceosome"/>
    <property type="evidence" value="ECO:0007669"/>
    <property type="project" value="UniProtKB-UniRule"/>
</dbReference>
<evidence type="ECO:0000256" key="3">
    <source>
        <dbReference type="ARBA" id="ARBA00022664"/>
    </source>
</evidence>
<dbReference type="eggNOG" id="KOG2889">
    <property type="taxonomic scope" value="Eukaryota"/>
</dbReference>
<gene>
    <name evidence="8" type="ORF">PGUG_02328</name>
</gene>
<protein>
    <recommendedName>
        <fullName evidence="7">Pre-mRNA-splicing factor 38</fullName>
    </recommendedName>
</protein>
<comment type="subcellular location">
    <subcellularLocation>
        <location evidence="1 7">Nucleus</location>
    </subcellularLocation>
</comment>
<evidence type="ECO:0000313" key="9">
    <source>
        <dbReference type="Proteomes" id="UP000001997"/>
    </source>
</evidence>
<evidence type="ECO:0000256" key="7">
    <source>
        <dbReference type="RuleBase" id="RU367025"/>
    </source>
</evidence>
<dbReference type="GO" id="GO:0005681">
    <property type="term" value="C:spliceosomal complex"/>
    <property type="evidence" value="ECO:0007669"/>
    <property type="project" value="UniProtKB-KW"/>
</dbReference>
<sequence>MTDSYNDKRHVLNGAKLVEHIVRHRIHDSLFYKQHLYLTNEQTILPVIVDNVTYIGGTDANGRPSPFICCLLRLLEVEPEERILAMYETQLGYNRFKYLTCLVMIYYRLTKTGAEIYKRLEPYYKDYRKVRLQLKVPEFENGSARHYKVYTIDQWADDLLQHERVVDIILPRILPRHILMQRGELEPRVYNIEEKETESEDSFESDSE</sequence>
<evidence type="ECO:0000256" key="1">
    <source>
        <dbReference type="ARBA" id="ARBA00004123"/>
    </source>
</evidence>
<dbReference type="STRING" id="294746.A5DGC7"/>
<dbReference type="OrthoDB" id="190958at2759"/>
<evidence type="ECO:0000256" key="5">
    <source>
        <dbReference type="ARBA" id="ARBA00023187"/>
    </source>
</evidence>
<dbReference type="AlphaFoldDB" id="A5DGC7"/>
<accession>A5DGC7</accession>
<name>A5DGC7_PICGU</name>
<keyword evidence="9" id="KW-1185">Reference proteome</keyword>
<organism evidence="8 9">
    <name type="scientific">Meyerozyma guilliermondii (strain ATCC 6260 / CBS 566 / DSM 6381 / JCM 1539 / NBRC 10279 / NRRL Y-324)</name>
    <name type="common">Yeast</name>
    <name type="synonym">Candida guilliermondii</name>
    <dbReference type="NCBI Taxonomy" id="294746"/>
    <lineage>
        <taxon>Eukaryota</taxon>
        <taxon>Fungi</taxon>
        <taxon>Dikarya</taxon>
        <taxon>Ascomycota</taxon>
        <taxon>Saccharomycotina</taxon>
        <taxon>Pichiomycetes</taxon>
        <taxon>Debaryomycetaceae</taxon>
        <taxon>Meyerozyma</taxon>
    </lineage>
</organism>
<evidence type="ECO:0000256" key="6">
    <source>
        <dbReference type="ARBA" id="ARBA00023242"/>
    </source>
</evidence>
<dbReference type="PANTHER" id="PTHR23142">
    <property type="entry name" value="PRE-MRNA-SPLICING FACTOR 38A-RELATED"/>
    <property type="match status" value="1"/>
</dbReference>
<reference evidence="8 9" key="1">
    <citation type="journal article" date="2009" name="Nature">
        <title>Evolution of pathogenicity and sexual reproduction in eight Candida genomes.</title>
        <authorList>
            <person name="Butler G."/>
            <person name="Rasmussen M.D."/>
            <person name="Lin M.F."/>
            <person name="Santos M.A."/>
            <person name="Sakthikumar S."/>
            <person name="Munro C.A."/>
            <person name="Rheinbay E."/>
            <person name="Grabherr M."/>
            <person name="Forche A."/>
            <person name="Reedy J.L."/>
            <person name="Agrafioti I."/>
            <person name="Arnaud M.B."/>
            <person name="Bates S."/>
            <person name="Brown A.J."/>
            <person name="Brunke S."/>
            <person name="Costanzo M.C."/>
            <person name="Fitzpatrick D.A."/>
            <person name="de Groot P.W."/>
            <person name="Harris D."/>
            <person name="Hoyer L.L."/>
            <person name="Hube B."/>
            <person name="Klis F.M."/>
            <person name="Kodira C."/>
            <person name="Lennard N."/>
            <person name="Logue M.E."/>
            <person name="Martin R."/>
            <person name="Neiman A.M."/>
            <person name="Nikolaou E."/>
            <person name="Quail M.A."/>
            <person name="Quinn J."/>
            <person name="Santos M.C."/>
            <person name="Schmitzberger F.F."/>
            <person name="Sherlock G."/>
            <person name="Shah P."/>
            <person name="Silverstein K.A."/>
            <person name="Skrzypek M.S."/>
            <person name="Soll D."/>
            <person name="Staggs R."/>
            <person name="Stansfield I."/>
            <person name="Stumpf M.P."/>
            <person name="Sudbery P.E."/>
            <person name="Srikantha T."/>
            <person name="Zeng Q."/>
            <person name="Berman J."/>
            <person name="Berriman M."/>
            <person name="Heitman J."/>
            <person name="Gow N.A."/>
            <person name="Lorenz M.C."/>
            <person name="Birren B.W."/>
            <person name="Kellis M."/>
            <person name="Cuomo C.A."/>
        </authorList>
    </citation>
    <scope>NUCLEOTIDE SEQUENCE [LARGE SCALE GENOMIC DNA]</scope>
    <source>
        <strain evidence="9">ATCC 6260 / CBS 566 / DSM 6381 / JCM 1539 / NBRC 10279 / NRRL Y-324</strain>
    </source>
</reference>
<dbReference type="Proteomes" id="UP000001997">
    <property type="component" value="Unassembled WGS sequence"/>
</dbReference>
<evidence type="ECO:0000256" key="2">
    <source>
        <dbReference type="ARBA" id="ARBA00006164"/>
    </source>
</evidence>
<dbReference type="RefSeq" id="XP_001484599.1">
    <property type="nucleotide sequence ID" value="XM_001484549.1"/>
</dbReference>
<dbReference type="Pfam" id="PF03371">
    <property type="entry name" value="PRP38"/>
    <property type="match status" value="1"/>
</dbReference>
<dbReference type="EMBL" id="CH408157">
    <property type="protein sequence ID" value="EDK38230.1"/>
    <property type="molecule type" value="Genomic_DNA"/>
</dbReference>
<dbReference type="VEuPathDB" id="FungiDB:PGUG_02328"/>
<dbReference type="HOGENOM" id="CLU_039466_2_1_1"/>
<dbReference type="GO" id="GO:0046540">
    <property type="term" value="C:U4/U6 x U5 tri-snRNP complex"/>
    <property type="evidence" value="ECO:0007669"/>
    <property type="project" value="EnsemblFungi"/>
</dbReference>
<dbReference type="InterPro" id="IPR005037">
    <property type="entry name" value="PRP38"/>
</dbReference>
<dbReference type="KEGG" id="pgu:PGUG_02328"/>
<evidence type="ECO:0000313" key="8">
    <source>
        <dbReference type="EMBL" id="EDK38230.1"/>
    </source>
</evidence>
<keyword evidence="4 7" id="KW-0747">Spliceosome</keyword>
<keyword evidence="5 7" id="KW-0508">mRNA splicing</keyword>
<proteinExistence type="inferred from homology"/>
<comment type="similarity">
    <text evidence="2 7">Belongs to the PRP38 family.</text>
</comment>
<evidence type="ECO:0000256" key="4">
    <source>
        <dbReference type="ARBA" id="ARBA00022728"/>
    </source>
</evidence>
<dbReference type="InParanoid" id="A5DGC7"/>
<dbReference type="GeneID" id="5126692"/>
<keyword evidence="3 7" id="KW-0507">mRNA processing</keyword>
<dbReference type="OMA" id="QNGYNEF"/>
<keyword evidence="6 7" id="KW-0539">Nucleus</keyword>
<comment type="function">
    <text evidence="7">Required for pre-mRNA splicing.</text>
</comment>